<keyword evidence="2" id="KW-1185">Reference proteome</keyword>
<sequence>MNGQNQYSLLDMKNTELLDFEGGQIISKYEEDIKKNDPVILEKCSILTDRDYKALEQLAEIYISTWP</sequence>
<proteinExistence type="predicted"/>
<dbReference type="AlphaFoldDB" id="A0A9N9PC45"/>
<evidence type="ECO:0000313" key="2">
    <source>
        <dbReference type="Proteomes" id="UP000789759"/>
    </source>
</evidence>
<dbReference type="EMBL" id="CAJVQA010032189">
    <property type="protein sequence ID" value="CAG8802833.1"/>
    <property type="molecule type" value="Genomic_DNA"/>
</dbReference>
<evidence type="ECO:0000313" key="1">
    <source>
        <dbReference type="EMBL" id="CAG8802833.1"/>
    </source>
</evidence>
<organism evidence="1 2">
    <name type="scientific">Cetraspora pellucida</name>
    <dbReference type="NCBI Taxonomy" id="1433469"/>
    <lineage>
        <taxon>Eukaryota</taxon>
        <taxon>Fungi</taxon>
        <taxon>Fungi incertae sedis</taxon>
        <taxon>Mucoromycota</taxon>
        <taxon>Glomeromycotina</taxon>
        <taxon>Glomeromycetes</taxon>
        <taxon>Diversisporales</taxon>
        <taxon>Gigasporaceae</taxon>
        <taxon>Cetraspora</taxon>
    </lineage>
</organism>
<name>A0A9N9PC45_9GLOM</name>
<reference evidence="1" key="1">
    <citation type="submission" date="2021-06" db="EMBL/GenBank/DDBJ databases">
        <authorList>
            <person name="Kallberg Y."/>
            <person name="Tangrot J."/>
            <person name="Rosling A."/>
        </authorList>
    </citation>
    <scope>NUCLEOTIDE SEQUENCE</scope>
    <source>
        <strain evidence="1">FL966</strain>
    </source>
</reference>
<comment type="caution">
    <text evidence="1">The sequence shown here is derived from an EMBL/GenBank/DDBJ whole genome shotgun (WGS) entry which is preliminary data.</text>
</comment>
<gene>
    <name evidence="1" type="ORF">CPELLU_LOCUS17847</name>
</gene>
<dbReference type="Proteomes" id="UP000789759">
    <property type="component" value="Unassembled WGS sequence"/>
</dbReference>
<accession>A0A9N9PC45</accession>
<protein>
    <submittedName>
        <fullName evidence="1">13755_t:CDS:1</fullName>
    </submittedName>
</protein>